<sequence>MDHPCSASQNHFAGEEYVESNEAQDAPCAKRKRDDHSETGNQAISYLKSENYGTLNLTLRRPERRIRPYLFPTYLPMYVIFDEFEFIEDVPSLSRLASRSLFEIGQKHIENYVISCLAPLADKQICCVGDYVEMNDQPSVTQEKRRSIHIGRFLSIRIETFIMALTPKTKLALYECPVNLSTESKMW</sequence>
<name>A0A0A0HUE8_PARBD</name>
<dbReference type="VEuPathDB" id="FungiDB:PADG_11953"/>
<organism evidence="2 3">
    <name type="scientific">Paracoccidioides brasiliensis (strain Pb18)</name>
    <dbReference type="NCBI Taxonomy" id="502780"/>
    <lineage>
        <taxon>Eukaryota</taxon>
        <taxon>Fungi</taxon>
        <taxon>Dikarya</taxon>
        <taxon>Ascomycota</taxon>
        <taxon>Pezizomycotina</taxon>
        <taxon>Eurotiomycetes</taxon>
        <taxon>Eurotiomycetidae</taxon>
        <taxon>Onygenales</taxon>
        <taxon>Ajellomycetaceae</taxon>
        <taxon>Paracoccidioides</taxon>
    </lineage>
</organism>
<dbReference type="EMBL" id="KN275962">
    <property type="protein sequence ID" value="KGM91973.1"/>
    <property type="molecule type" value="Genomic_DNA"/>
</dbReference>
<evidence type="ECO:0000313" key="2">
    <source>
        <dbReference type="EMBL" id="KGM91973.1"/>
    </source>
</evidence>
<dbReference type="GeneID" id="22587850"/>
<dbReference type="AlphaFoldDB" id="A0A0A0HUE8"/>
<accession>A0A0A0HUE8</accession>
<reference evidence="2 3" key="1">
    <citation type="journal article" date="2011" name="PLoS Genet.">
        <title>Comparative genomic analysis of human fungal pathogens causing paracoccidioidomycosis.</title>
        <authorList>
            <person name="Desjardins C.A."/>
            <person name="Champion M.D."/>
            <person name="Holder J.W."/>
            <person name="Muszewska A."/>
            <person name="Goldberg J."/>
            <person name="Bailao A.M."/>
            <person name="Brigido M.M."/>
            <person name="Ferreira M.E."/>
            <person name="Garcia A.M."/>
            <person name="Grynberg M."/>
            <person name="Gujja S."/>
            <person name="Heiman D.I."/>
            <person name="Henn M.R."/>
            <person name="Kodira C.D."/>
            <person name="Leon-Narvaez H."/>
            <person name="Longo L.V."/>
            <person name="Ma L.J."/>
            <person name="Malavazi I."/>
            <person name="Matsuo A.L."/>
            <person name="Morais F.V."/>
            <person name="Pereira M."/>
            <person name="Rodriguez-Brito S."/>
            <person name="Sakthikumar S."/>
            <person name="Salem-Izacc S.M."/>
            <person name="Sykes S.M."/>
            <person name="Teixeira M.M."/>
            <person name="Vallejo M.C."/>
            <person name="Walter M.E."/>
            <person name="Yandava C."/>
            <person name="Young S."/>
            <person name="Zeng Q."/>
            <person name="Zucker J."/>
            <person name="Felipe M.S."/>
            <person name="Goldman G.H."/>
            <person name="Haas B.J."/>
            <person name="McEwen J.G."/>
            <person name="Nino-Vega G."/>
            <person name="Puccia R."/>
            <person name="San-Blas G."/>
            <person name="Soares C.M."/>
            <person name="Birren B.W."/>
            <person name="Cuomo C.A."/>
        </authorList>
    </citation>
    <scope>NUCLEOTIDE SEQUENCE [LARGE SCALE GENOMIC DNA]</scope>
    <source>
        <strain evidence="2 3">Pb18</strain>
    </source>
</reference>
<proteinExistence type="predicted"/>
<dbReference type="KEGG" id="pbn:PADG_11953"/>
<dbReference type="InParanoid" id="A0A0A0HUE8"/>
<gene>
    <name evidence="2" type="ORF">PADG_11953</name>
</gene>
<evidence type="ECO:0000313" key="3">
    <source>
        <dbReference type="Proteomes" id="UP000001628"/>
    </source>
</evidence>
<feature type="region of interest" description="Disordered" evidence="1">
    <location>
        <begin position="1"/>
        <end position="43"/>
    </location>
</feature>
<keyword evidence="3" id="KW-1185">Reference proteome</keyword>
<feature type="compositionally biased region" description="Polar residues" evidence="1">
    <location>
        <begin position="1"/>
        <end position="11"/>
    </location>
</feature>
<protein>
    <submittedName>
        <fullName evidence="2">Uncharacterized protein</fullName>
    </submittedName>
</protein>
<dbReference type="HOGENOM" id="CLU_1448140_0_0_1"/>
<dbReference type="Proteomes" id="UP000001628">
    <property type="component" value="Unassembled WGS sequence"/>
</dbReference>
<evidence type="ECO:0000256" key="1">
    <source>
        <dbReference type="SAM" id="MobiDB-lite"/>
    </source>
</evidence>
<dbReference type="RefSeq" id="XP_010761169.1">
    <property type="nucleotide sequence ID" value="XM_010762867.1"/>
</dbReference>